<dbReference type="Gene3D" id="3.40.50.2300">
    <property type="match status" value="1"/>
</dbReference>
<sequence length="229" mass="24998">MSSVFLLRHSQRSLNRAVGDLADSGWHCLGASQHWQEAAASLRHAMPAYLVSDVHLSDGHASCLLQHLDTLPPALARPRVLLISDAVDEMTLFRTLSCGAHAYHLDQPRGPGLQDSLRALAQGRAQMSPAIARQALQSFGAMRRQASEARRIEAGHDRQPLAALSLISRAEQALLSLLSHGWLVPEIAEAWYVLQDEVERRIARLYRKLHGLCPPAHAGGMAGLQLIAA</sequence>
<organism evidence="2 3">
    <name type="scientific">Roseateles flavus</name>
    <dbReference type="NCBI Taxonomy" id="3149041"/>
    <lineage>
        <taxon>Bacteria</taxon>
        <taxon>Pseudomonadati</taxon>
        <taxon>Pseudomonadota</taxon>
        <taxon>Betaproteobacteria</taxon>
        <taxon>Burkholderiales</taxon>
        <taxon>Sphaerotilaceae</taxon>
        <taxon>Roseateles</taxon>
    </lineage>
</organism>
<dbReference type="Proteomes" id="UP001462640">
    <property type="component" value="Unassembled WGS sequence"/>
</dbReference>
<keyword evidence="3" id="KW-1185">Reference proteome</keyword>
<accession>A0ABV0GHI3</accession>
<comment type="caution">
    <text evidence="2">The sequence shown here is derived from an EMBL/GenBank/DDBJ whole genome shotgun (WGS) entry which is preliminary data.</text>
</comment>
<gene>
    <name evidence="2" type="ORF">ABDJ40_17260</name>
</gene>
<evidence type="ECO:0000256" key="1">
    <source>
        <dbReference type="ARBA" id="ARBA00023125"/>
    </source>
</evidence>
<dbReference type="PANTHER" id="PTHR43214:SF43">
    <property type="entry name" value="TWO-COMPONENT RESPONSE REGULATOR"/>
    <property type="match status" value="1"/>
</dbReference>
<dbReference type="InterPro" id="IPR011006">
    <property type="entry name" value="CheY-like_superfamily"/>
</dbReference>
<proteinExistence type="predicted"/>
<evidence type="ECO:0008006" key="4">
    <source>
        <dbReference type="Google" id="ProtNLM"/>
    </source>
</evidence>
<keyword evidence="1" id="KW-0238">DNA-binding</keyword>
<evidence type="ECO:0000313" key="3">
    <source>
        <dbReference type="Proteomes" id="UP001462640"/>
    </source>
</evidence>
<dbReference type="SUPFAM" id="SSF52172">
    <property type="entry name" value="CheY-like"/>
    <property type="match status" value="1"/>
</dbReference>
<reference evidence="2 3" key="1">
    <citation type="submission" date="2024-05" db="EMBL/GenBank/DDBJ databases">
        <title>Roseateles sp. 2.12 16S ribosomal RNA gene Genome sequencing and assembly.</title>
        <authorList>
            <person name="Woo H."/>
        </authorList>
    </citation>
    <scope>NUCLEOTIDE SEQUENCE [LARGE SCALE GENOMIC DNA]</scope>
    <source>
        <strain evidence="2 3">2.12</strain>
    </source>
</reference>
<dbReference type="EMBL" id="JBDPZC010000008">
    <property type="protein sequence ID" value="MEO3714519.1"/>
    <property type="molecule type" value="Genomic_DNA"/>
</dbReference>
<protein>
    <recommendedName>
        <fullName evidence="4">Response regulatory domain-containing protein</fullName>
    </recommendedName>
</protein>
<evidence type="ECO:0000313" key="2">
    <source>
        <dbReference type="EMBL" id="MEO3714519.1"/>
    </source>
</evidence>
<dbReference type="InterPro" id="IPR039420">
    <property type="entry name" value="WalR-like"/>
</dbReference>
<dbReference type="PANTHER" id="PTHR43214">
    <property type="entry name" value="TWO-COMPONENT RESPONSE REGULATOR"/>
    <property type="match status" value="1"/>
</dbReference>
<name>A0ABV0GHI3_9BURK</name>
<dbReference type="RefSeq" id="WP_347611610.1">
    <property type="nucleotide sequence ID" value="NZ_JBDPZC010000008.1"/>
</dbReference>